<accession>A0A6A8D9P6</accession>
<proteinExistence type="predicted"/>
<organism evidence="1 2">
    <name type="scientific">Aquibacillus halophilus</name>
    <dbReference type="NCBI Taxonomy" id="930132"/>
    <lineage>
        <taxon>Bacteria</taxon>
        <taxon>Bacillati</taxon>
        <taxon>Bacillota</taxon>
        <taxon>Bacilli</taxon>
        <taxon>Bacillales</taxon>
        <taxon>Bacillaceae</taxon>
        <taxon>Aquibacillus</taxon>
    </lineage>
</organism>
<reference evidence="1" key="1">
    <citation type="submission" date="2019-11" db="EMBL/GenBank/DDBJ databases">
        <authorList>
            <person name="Li J."/>
        </authorList>
    </citation>
    <scope>NUCLEOTIDE SEQUENCE</scope>
    <source>
        <strain evidence="1">B6B</strain>
    </source>
</reference>
<dbReference type="PANTHER" id="PTHR30217">
    <property type="entry name" value="PEPTIDASE U32 FAMILY"/>
    <property type="match status" value="1"/>
</dbReference>
<dbReference type="Pfam" id="PF01136">
    <property type="entry name" value="Peptidase_U32"/>
    <property type="match status" value="1"/>
</dbReference>
<sequence>MKYPELIVTARDIEEVKQLVNSGADAIRIGNQQYGLRVAGDFNLNEIEEATAYTHQHNRKIYVVTNAIFHNDSIDKLPNYLDCLLQIKIDGIICGDPSIFSILNDLNKSLAIHWNPETLATNHDTLAFWQSKGINRALLSNELGMDAVLEIKTKLEIPIEVQIHGMTCIFQSKRKLVTNYYNYINGTELMDMSQHSDKRLHLKQLKEPESNYPIFEDCNGTHVMSNEDLCMVDHIEPLINSGIDALRINGMMNSRKYNQRIVEIYRKAIDLCCEYPINYLSQIESMKREILEIQPVERILGTGFYFKEQIY</sequence>
<dbReference type="PANTHER" id="PTHR30217:SF7">
    <property type="entry name" value="TRNA HYDROXYLATION PROTEIN P2"/>
    <property type="match status" value="1"/>
</dbReference>
<dbReference type="Proteomes" id="UP000799092">
    <property type="component" value="Unassembled WGS sequence"/>
</dbReference>
<dbReference type="InterPro" id="IPR001539">
    <property type="entry name" value="Peptidase_U32"/>
</dbReference>
<dbReference type="InterPro" id="IPR051454">
    <property type="entry name" value="RNA/ubiquinone_mod_enzymes"/>
</dbReference>
<evidence type="ECO:0000313" key="1">
    <source>
        <dbReference type="EMBL" id="MRH42483.1"/>
    </source>
</evidence>
<protein>
    <submittedName>
        <fullName evidence="1">U32 family peptidase</fullName>
    </submittedName>
</protein>
<dbReference type="EMBL" id="WJNG01000005">
    <property type="protein sequence ID" value="MRH42483.1"/>
    <property type="molecule type" value="Genomic_DNA"/>
</dbReference>
<gene>
    <name evidence="1" type="ORF">GH741_07270</name>
</gene>
<name>A0A6A8D9P6_9BACI</name>
<evidence type="ECO:0000313" key="2">
    <source>
        <dbReference type="Proteomes" id="UP000799092"/>
    </source>
</evidence>
<comment type="caution">
    <text evidence="1">The sequence shown here is derived from an EMBL/GenBank/DDBJ whole genome shotgun (WGS) entry which is preliminary data.</text>
</comment>
<dbReference type="AlphaFoldDB" id="A0A6A8D9P6"/>
<dbReference type="OrthoDB" id="9807498at2"/>
<keyword evidence="2" id="KW-1185">Reference proteome</keyword>
<dbReference type="RefSeq" id="WP_153736127.1">
    <property type="nucleotide sequence ID" value="NZ_WJNG01000005.1"/>
</dbReference>